<reference evidence="1 2" key="1">
    <citation type="submission" date="2019-01" db="EMBL/GenBank/DDBJ databases">
        <authorList>
            <consortium name="Pathogen Informatics"/>
        </authorList>
    </citation>
    <scope>NUCLEOTIDE SEQUENCE [LARGE SCALE GENOMIC DNA]</scope>
    <source>
        <strain evidence="1 2">NCTC10181</strain>
    </source>
</reference>
<sequence>MANISKEKREKMIDFLNRLKSQHQDDETLRFINEIQISLNEKKYGLVWEKHSENVEEMLKYNIPVFVEDKSRRMTLAKDDHITFYSKVIIFTP</sequence>
<proteinExistence type="predicted"/>
<protein>
    <submittedName>
        <fullName evidence="1">Uncharacterized protein</fullName>
    </submittedName>
</protein>
<evidence type="ECO:0000313" key="2">
    <source>
        <dbReference type="Proteomes" id="UP000290985"/>
    </source>
</evidence>
<accession>A0A449B1S3</accession>
<dbReference type="KEGG" id="mcit:NCTC10181_00344"/>
<dbReference type="AlphaFoldDB" id="A0A449B1S3"/>
<organism evidence="1 2">
    <name type="scientific">Mycoplasmopsis citelli</name>
    <dbReference type="NCBI Taxonomy" id="171281"/>
    <lineage>
        <taxon>Bacteria</taxon>
        <taxon>Bacillati</taxon>
        <taxon>Mycoplasmatota</taxon>
        <taxon>Mycoplasmoidales</taxon>
        <taxon>Metamycoplasmataceae</taxon>
        <taxon>Mycoplasmopsis</taxon>
    </lineage>
</organism>
<dbReference type="Proteomes" id="UP000290985">
    <property type="component" value="Chromosome"/>
</dbReference>
<keyword evidence="2" id="KW-1185">Reference proteome</keyword>
<gene>
    <name evidence="1" type="ORF">NCTC10181_00344</name>
</gene>
<dbReference type="EMBL" id="LR215036">
    <property type="protein sequence ID" value="VEU74495.1"/>
    <property type="molecule type" value="Genomic_DNA"/>
</dbReference>
<name>A0A449B1S3_9BACT</name>
<evidence type="ECO:0000313" key="1">
    <source>
        <dbReference type="EMBL" id="VEU74495.1"/>
    </source>
</evidence>